<reference evidence="3" key="1">
    <citation type="submission" date="2023-01" db="EMBL/GenBank/DDBJ databases">
        <title>Key to firefly adult light organ development and bioluminescence: homeobox transcription factors regulate luciferase expression and transportation to peroxisome.</title>
        <authorList>
            <person name="Fu X."/>
        </authorList>
    </citation>
    <scope>NUCLEOTIDE SEQUENCE [LARGE SCALE GENOMIC DNA]</scope>
</reference>
<sequence>MTDKQKERCSVSSSLTSPDQGSGQTSYRTRGAKNTWKRLGCQLYIGRYNARTLGEEDKLKVLHYELNKINWDIVGLAKVRRKGENCLKLKLGHILFYKGDENRSIGDVGVLVHKKMVP</sequence>
<feature type="compositionally biased region" description="Polar residues" evidence="1">
    <location>
        <begin position="10"/>
        <end position="28"/>
    </location>
</feature>
<evidence type="ECO:0000313" key="2">
    <source>
        <dbReference type="EMBL" id="KAK4873458.1"/>
    </source>
</evidence>
<evidence type="ECO:0000313" key="3">
    <source>
        <dbReference type="Proteomes" id="UP001353858"/>
    </source>
</evidence>
<comment type="caution">
    <text evidence="2">The sequence shown here is derived from an EMBL/GenBank/DDBJ whole genome shotgun (WGS) entry which is preliminary data.</text>
</comment>
<gene>
    <name evidence="2" type="ORF">RN001_015487</name>
</gene>
<dbReference type="AlphaFoldDB" id="A0AAN7P1V8"/>
<dbReference type="Proteomes" id="UP001353858">
    <property type="component" value="Unassembled WGS sequence"/>
</dbReference>
<organism evidence="2 3">
    <name type="scientific">Aquatica leii</name>
    <dbReference type="NCBI Taxonomy" id="1421715"/>
    <lineage>
        <taxon>Eukaryota</taxon>
        <taxon>Metazoa</taxon>
        <taxon>Ecdysozoa</taxon>
        <taxon>Arthropoda</taxon>
        <taxon>Hexapoda</taxon>
        <taxon>Insecta</taxon>
        <taxon>Pterygota</taxon>
        <taxon>Neoptera</taxon>
        <taxon>Endopterygota</taxon>
        <taxon>Coleoptera</taxon>
        <taxon>Polyphaga</taxon>
        <taxon>Elateriformia</taxon>
        <taxon>Elateroidea</taxon>
        <taxon>Lampyridae</taxon>
        <taxon>Luciolinae</taxon>
        <taxon>Aquatica</taxon>
    </lineage>
</organism>
<accession>A0AAN7P1V8</accession>
<protein>
    <submittedName>
        <fullName evidence="2">Uncharacterized protein</fullName>
    </submittedName>
</protein>
<keyword evidence="3" id="KW-1185">Reference proteome</keyword>
<dbReference type="EMBL" id="JARPUR010000007">
    <property type="protein sequence ID" value="KAK4873458.1"/>
    <property type="molecule type" value="Genomic_DNA"/>
</dbReference>
<name>A0AAN7P1V8_9COLE</name>
<feature type="region of interest" description="Disordered" evidence="1">
    <location>
        <begin position="1"/>
        <end position="30"/>
    </location>
</feature>
<proteinExistence type="predicted"/>
<evidence type="ECO:0000256" key="1">
    <source>
        <dbReference type="SAM" id="MobiDB-lite"/>
    </source>
</evidence>